<evidence type="ECO:0000256" key="2">
    <source>
        <dbReference type="ARBA" id="ARBA00023004"/>
    </source>
</evidence>
<feature type="domain" description="Gamma-butyrobetaine hydroxylase-like N-terminal" evidence="3">
    <location>
        <begin position="7"/>
        <end position="89"/>
    </location>
</feature>
<proteinExistence type="predicted"/>
<gene>
    <name evidence="4" type="ORF">NBRC116591_07040</name>
</gene>
<keyword evidence="2" id="KW-0408">Iron</keyword>
<dbReference type="EMBL" id="BAABWN010000002">
    <property type="protein sequence ID" value="GAA6166894.1"/>
    <property type="molecule type" value="Genomic_DNA"/>
</dbReference>
<accession>A0ABQ0A5H9</accession>
<dbReference type="PANTHER" id="PTHR35303">
    <property type="entry name" value="OS02G0197800 PROTEIN"/>
    <property type="match status" value="1"/>
</dbReference>
<organism evidence="4 5">
    <name type="scientific">Sessilibacter corallicola</name>
    <dbReference type="NCBI Taxonomy" id="2904075"/>
    <lineage>
        <taxon>Bacteria</taxon>
        <taxon>Pseudomonadati</taxon>
        <taxon>Pseudomonadota</taxon>
        <taxon>Gammaproteobacteria</taxon>
        <taxon>Cellvibrionales</taxon>
        <taxon>Cellvibrionaceae</taxon>
        <taxon>Sessilibacter</taxon>
    </lineage>
</organism>
<comment type="caution">
    <text evidence="4">The sequence shown here is derived from an EMBL/GenBank/DDBJ whole genome shotgun (WGS) entry which is preliminary data.</text>
</comment>
<sequence>MNAPQKIKLHRESQQLELAFDGVSYRLPSEFLRVYSPSAEVRGHGEGQEVLQHGKVNVAITHIEACGNYAIRIIFNDSHDSGLYSWNYLKELCQNQYRLWREYLDKLDQAGLSRDPNTQTVKFV</sequence>
<dbReference type="Pfam" id="PF06155">
    <property type="entry name" value="GBBH-like_N"/>
    <property type="match status" value="1"/>
</dbReference>
<keyword evidence="5" id="KW-1185">Reference proteome</keyword>
<dbReference type="Gene3D" id="3.30.2020.30">
    <property type="match status" value="1"/>
</dbReference>
<name>A0ABQ0A5H9_9GAMM</name>
<dbReference type="InterPro" id="IPR038492">
    <property type="entry name" value="GBBH-like_N_sf"/>
</dbReference>
<dbReference type="Proteomes" id="UP001465153">
    <property type="component" value="Unassembled WGS sequence"/>
</dbReference>
<dbReference type="InterPro" id="IPR010376">
    <property type="entry name" value="GBBH-like_N"/>
</dbReference>
<dbReference type="PANTHER" id="PTHR35303:SF5">
    <property type="entry name" value="OS02G0197800 PROTEIN"/>
    <property type="match status" value="1"/>
</dbReference>
<keyword evidence="1" id="KW-0479">Metal-binding</keyword>
<dbReference type="RefSeq" id="WP_233087671.1">
    <property type="nucleotide sequence ID" value="NZ_BAABWN010000002.1"/>
</dbReference>
<evidence type="ECO:0000259" key="3">
    <source>
        <dbReference type="Pfam" id="PF06155"/>
    </source>
</evidence>
<evidence type="ECO:0000256" key="1">
    <source>
        <dbReference type="ARBA" id="ARBA00022723"/>
    </source>
</evidence>
<protein>
    <submittedName>
        <fullName evidence="4">DUF971 domain-containing protein</fullName>
    </submittedName>
</protein>
<evidence type="ECO:0000313" key="5">
    <source>
        <dbReference type="Proteomes" id="UP001465153"/>
    </source>
</evidence>
<reference evidence="4 5" key="1">
    <citation type="submission" date="2024-04" db="EMBL/GenBank/DDBJ databases">
        <title>Draft genome sequence of Sessilibacter corallicola NBRC 116591.</title>
        <authorList>
            <person name="Miyakawa T."/>
            <person name="Kusuya Y."/>
            <person name="Miura T."/>
        </authorList>
    </citation>
    <scope>NUCLEOTIDE SEQUENCE [LARGE SCALE GENOMIC DNA]</scope>
    <source>
        <strain evidence="4 5">KU-00831-HH</strain>
    </source>
</reference>
<evidence type="ECO:0000313" key="4">
    <source>
        <dbReference type="EMBL" id="GAA6166894.1"/>
    </source>
</evidence>